<keyword evidence="2" id="KW-0539">Nucleus</keyword>
<reference evidence="4 5" key="1">
    <citation type="submission" date="2021-04" db="EMBL/GenBank/DDBJ databases">
        <authorList>
            <person name="Bliznina A."/>
        </authorList>
    </citation>
    <scope>NUCLEOTIDE SEQUENCE [LARGE SCALE GENOMIC DNA]</scope>
</reference>
<dbReference type="SUPFAM" id="SSF54160">
    <property type="entry name" value="Chromo domain-like"/>
    <property type="match status" value="1"/>
</dbReference>
<dbReference type="Gene3D" id="2.40.50.40">
    <property type="match status" value="1"/>
</dbReference>
<dbReference type="CDD" id="cd00024">
    <property type="entry name" value="CD_CSD"/>
    <property type="match status" value="1"/>
</dbReference>
<evidence type="ECO:0000313" key="4">
    <source>
        <dbReference type="EMBL" id="CAG5100292.1"/>
    </source>
</evidence>
<evidence type="ECO:0000313" key="5">
    <source>
        <dbReference type="Proteomes" id="UP001158576"/>
    </source>
</evidence>
<dbReference type="PROSITE" id="PS00598">
    <property type="entry name" value="CHROMO_1"/>
    <property type="match status" value="1"/>
</dbReference>
<evidence type="ECO:0000256" key="1">
    <source>
        <dbReference type="ARBA" id="ARBA00004123"/>
    </source>
</evidence>
<feature type="domain" description="Chromo" evidence="3">
    <location>
        <begin position="7"/>
        <end position="63"/>
    </location>
</feature>
<dbReference type="InterPro" id="IPR023780">
    <property type="entry name" value="Chromo_domain"/>
</dbReference>
<dbReference type="InterPro" id="IPR000953">
    <property type="entry name" value="Chromo/chromo_shadow_dom"/>
</dbReference>
<protein>
    <submittedName>
        <fullName evidence="4">Oidioi.mRNA.OKI2018_I69.XSR.g16935.t1.cds</fullName>
    </submittedName>
</protein>
<dbReference type="InterPro" id="IPR017984">
    <property type="entry name" value="Chromo_dom_subgr"/>
</dbReference>
<dbReference type="SMART" id="SM00298">
    <property type="entry name" value="CHROMO"/>
    <property type="match status" value="1"/>
</dbReference>
<comment type="subcellular location">
    <subcellularLocation>
        <location evidence="1">Nucleus</location>
    </subcellularLocation>
</comment>
<dbReference type="PRINTS" id="PR00504">
    <property type="entry name" value="CHROMODOMAIN"/>
</dbReference>
<evidence type="ECO:0000259" key="3">
    <source>
        <dbReference type="PROSITE" id="PS50013"/>
    </source>
</evidence>
<gene>
    <name evidence="4" type="ORF">OKIOD_LOCUS8493</name>
</gene>
<accession>A0ABN7SHN4</accession>
<dbReference type="EMBL" id="OU015569">
    <property type="protein sequence ID" value="CAG5100292.1"/>
    <property type="molecule type" value="Genomic_DNA"/>
</dbReference>
<keyword evidence="5" id="KW-1185">Reference proteome</keyword>
<name>A0ABN7SHN4_OIKDI</name>
<organism evidence="4 5">
    <name type="scientific">Oikopleura dioica</name>
    <name type="common">Tunicate</name>
    <dbReference type="NCBI Taxonomy" id="34765"/>
    <lineage>
        <taxon>Eukaryota</taxon>
        <taxon>Metazoa</taxon>
        <taxon>Chordata</taxon>
        <taxon>Tunicata</taxon>
        <taxon>Appendicularia</taxon>
        <taxon>Copelata</taxon>
        <taxon>Oikopleuridae</taxon>
        <taxon>Oikopleura</taxon>
    </lineage>
</organism>
<proteinExistence type="predicted"/>
<sequence length="115" mass="13748">MTSETEFEVEAITDFREEDSDNEPVIEYRVKWRGFPDEQSTWEPVESLTEDKGTRRMVEGFNKHYTERILYKIRKYSKKGFSGIERVKECKFLSVSLKICMRLSYCKRRPGSNMK</sequence>
<dbReference type="PROSITE" id="PS50013">
    <property type="entry name" value="CHROMO_2"/>
    <property type="match status" value="1"/>
</dbReference>
<dbReference type="Pfam" id="PF00385">
    <property type="entry name" value="Chromo"/>
    <property type="match status" value="1"/>
</dbReference>
<dbReference type="InterPro" id="IPR023779">
    <property type="entry name" value="Chromodomain_CS"/>
</dbReference>
<dbReference type="InterPro" id="IPR016197">
    <property type="entry name" value="Chromo-like_dom_sf"/>
</dbReference>
<dbReference type="Proteomes" id="UP001158576">
    <property type="component" value="Chromosome XSR"/>
</dbReference>
<evidence type="ECO:0000256" key="2">
    <source>
        <dbReference type="ARBA" id="ARBA00023242"/>
    </source>
</evidence>